<dbReference type="InterPro" id="IPR024978">
    <property type="entry name" value="Homeodomain_phBC6A51-type"/>
</dbReference>
<accession>A0A9D0YZ73</accession>
<comment type="caution">
    <text evidence="2">The sequence shown here is derived from an EMBL/GenBank/DDBJ whole genome shotgun (WGS) entry which is preliminary data.</text>
</comment>
<feature type="domain" description="Homeodomain phBC6A51-type" evidence="1">
    <location>
        <begin position="5"/>
        <end position="77"/>
    </location>
</feature>
<dbReference type="EMBL" id="DVFI01000112">
    <property type="protein sequence ID" value="HIQ63555.1"/>
    <property type="molecule type" value="Genomic_DNA"/>
</dbReference>
<gene>
    <name evidence="2" type="ORF">IAA66_08245</name>
</gene>
<reference evidence="2" key="1">
    <citation type="submission" date="2020-10" db="EMBL/GenBank/DDBJ databases">
        <authorList>
            <person name="Gilroy R."/>
        </authorList>
    </citation>
    <scope>NUCLEOTIDE SEQUENCE</scope>
    <source>
        <strain evidence="2">ChiHile30-977</strain>
    </source>
</reference>
<dbReference type="Pfam" id="PF13022">
    <property type="entry name" value="HTH_Tnp_1_2"/>
    <property type="match status" value="1"/>
</dbReference>
<reference evidence="2" key="2">
    <citation type="journal article" date="2021" name="PeerJ">
        <title>Extensive microbial diversity within the chicken gut microbiome revealed by metagenomics and culture.</title>
        <authorList>
            <person name="Gilroy R."/>
            <person name="Ravi A."/>
            <person name="Getino M."/>
            <person name="Pursley I."/>
            <person name="Horton D.L."/>
            <person name="Alikhan N.F."/>
            <person name="Baker D."/>
            <person name="Gharbi K."/>
            <person name="Hall N."/>
            <person name="Watson M."/>
            <person name="Adriaenssens E.M."/>
            <person name="Foster-Nyarko E."/>
            <person name="Jarju S."/>
            <person name="Secka A."/>
            <person name="Antonio M."/>
            <person name="Oren A."/>
            <person name="Chaudhuri R.R."/>
            <person name="La Ragione R."/>
            <person name="Hildebrand F."/>
            <person name="Pallen M.J."/>
        </authorList>
    </citation>
    <scope>NUCLEOTIDE SEQUENCE</scope>
    <source>
        <strain evidence="2">ChiHile30-977</strain>
    </source>
</reference>
<name>A0A9D0YZ73_9FIRM</name>
<dbReference type="Proteomes" id="UP000886819">
    <property type="component" value="Unassembled WGS sequence"/>
</dbReference>
<protein>
    <recommendedName>
        <fullName evidence="1">Homeodomain phBC6A51-type domain-containing protein</fullName>
    </recommendedName>
</protein>
<dbReference type="AlphaFoldDB" id="A0A9D0YZ73"/>
<evidence type="ECO:0000313" key="3">
    <source>
        <dbReference type="Proteomes" id="UP000886819"/>
    </source>
</evidence>
<proteinExistence type="predicted"/>
<evidence type="ECO:0000259" key="1">
    <source>
        <dbReference type="Pfam" id="PF13022"/>
    </source>
</evidence>
<dbReference type="Gene3D" id="1.10.10.60">
    <property type="entry name" value="Homeodomain-like"/>
    <property type="match status" value="1"/>
</dbReference>
<sequence>MRGAAKAELTVKQRMAAELLGMGASRREAAAQVGVAESTLRAWGQNLAFCRARDQAMESFVRGMCPKAWEALVRQLEDEDKRIVQQAAERLLKLADGLESLEKGAVQVVFLHMPPPGEAASDAD</sequence>
<evidence type="ECO:0000313" key="2">
    <source>
        <dbReference type="EMBL" id="HIQ63555.1"/>
    </source>
</evidence>
<organism evidence="2 3">
    <name type="scientific">Candidatus Avichristensenella intestinipullorum</name>
    <dbReference type="NCBI Taxonomy" id="2840693"/>
    <lineage>
        <taxon>Bacteria</taxon>
        <taxon>Bacillati</taxon>
        <taxon>Bacillota</taxon>
        <taxon>Clostridia</taxon>
        <taxon>Candidatus Avichristensenella</taxon>
    </lineage>
</organism>